<comment type="similarity">
    <text evidence="1">Belongs to the isochorismatase family.</text>
</comment>
<evidence type="ECO:0000313" key="9">
    <source>
        <dbReference type="EMBL" id="HIP56787.1"/>
    </source>
</evidence>
<dbReference type="Pfam" id="PF00857">
    <property type="entry name" value="Isochorismatase"/>
    <property type="match status" value="1"/>
</dbReference>
<dbReference type="GO" id="GO:0008936">
    <property type="term" value="F:nicotinamidase activity"/>
    <property type="evidence" value="ECO:0007669"/>
    <property type="project" value="UniProtKB-EC"/>
</dbReference>
<gene>
    <name evidence="9" type="ORF">EYH02_01770</name>
</gene>
<dbReference type="EC" id="3.5.1.19" evidence="6"/>
<evidence type="ECO:0000256" key="1">
    <source>
        <dbReference type="ARBA" id="ARBA00006336"/>
    </source>
</evidence>
<evidence type="ECO:0000313" key="10">
    <source>
        <dbReference type="Proteomes" id="UP000605805"/>
    </source>
</evidence>
<comment type="caution">
    <text evidence="9">The sequence shown here is derived from an EMBL/GenBank/DDBJ whole genome shotgun (WGS) entry which is preliminary data.</text>
</comment>
<dbReference type="GO" id="GO:0046872">
    <property type="term" value="F:metal ion binding"/>
    <property type="evidence" value="ECO:0007669"/>
    <property type="project" value="UniProtKB-KW"/>
</dbReference>
<evidence type="ECO:0000256" key="3">
    <source>
        <dbReference type="ARBA" id="ARBA00022723"/>
    </source>
</evidence>
<evidence type="ECO:0000256" key="6">
    <source>
        <dbReference type="ARBA" id="ARBA00039017"/>
    </source>
</evidence>
<dbReference type="InterPro" id="IPR052347">
    <property type="entry name" value="Isochorismatase_Nicotinamidase"/>
</dbReference>
<evidence type="ECO:0000256" key="5">
    <source>
        <dbReference type="ARBA" id="ARBA00037900"/>
    </source>
</evidence>
<dbReference type="SUPFAM" id="SSF52499">
    <property type="entry name" value="Isochorismatase-like hydrolases"/>
    <property type="match status" value="1"/>
</dbReference>
<name>A0A832YYB0_9CREN</name>
<reference evidence="9" key="1">
    <citation type="journal article" date="2020" name="ISME J.">
        <title>Gammaproteobacteria mediating utilization of methyl-, sulfur- and petroleum organic compounds in deep ocean hydrothermal plumes.</title>
        <authorList>
            <person name="Zhou Z."/>
            <person name="Liu Y."/>
            <person name="Pan J."/>
            <person name="Cron B.R."/>
            <person name="Toner B.M."/>
            <person name="Anantharaman K."/>
            <person name="Breier J.A."/>
            <person name="Dick G.J."/>
            <person name="Li M."/>
        </authorList>
    </citation>
    <scope>NUCLEOTIDE SEQUENCE</scope>
    <source>
        <strain evidence="9">SZUA-1435</strain>
    </source>
</reference>
<evidence type="ECO:0000256" key="4">
    <source>
        <dbReference type="ARBA" id="ARBA00022801"/>
    </source>
</evidence>
<evidence type="ECO:0000259" key="8">
    <source>
        <dbReference type="Pfam" id="PF00857"/>
    </source>
</evidence>
<sequence length="194" mass="21137">MARIRITRFDALIIVDMQRDFMPGGALPVPEADTIVPIINRYIQIFENRGATVVATRDWHPVNHISFTTRGGPWPPHCIQGTSGAEFHPDLALPESTVIVSKATDPDKEAYSGFDGTNLNNILRERGVNRIFVCGVATNYCVKATAIDGIKLGYTVIVLLDAVKGIDIPPGSVDMALNEMLDAGIILATQHDIE</sequence>
<comment type="pathway">
    <text evidence="5">Cofactor biosynthesis; nicotinate biosynthesis; nicotinate from nicotinamide: step 1/1.</text>
</comment>
<dbReference type="GO" id="GO:0019363">
    <property type="term" value="P:pyridine nucleotide biosynthetic process"/>
    <property type="evidence" value="ECO:0007669"/>
    <property type="project" value="UniProtKB-KW"/>
</dbReference>
<protein>
    <recommendedName>
        <fullName evidence="6">nicotinamidase</fullName>
        <ecNumber evidence="6">3.5.1.19</ecNumber>
    </recommendedName>
    <alternativeName>
        <fullName evidence="7">Nicotinamide deamidase</fullName>
    </alternativeName>
</protein>
<dbReference type="PANTHER" id="PTHR11080:SF2">
    <property type="entry name" value="LD05707P"/>
    <property type="match status" value="1"/>
</dbReference>
<dbReference type="PANTHER" id="PTHR11080">
    <property type="entry name" value="PYRAZINAMIDASE/NICOTINAMIDASE"/>
    <property type="match status" value="1"/>
</dbReference>
<accession>A0A832YYB0</accession>
<organism evidence="9 10">
    <name type="scientific">Ignisphaera aggregans</name>
    <dbReference type="NCBI Taxonomy" id="334771"/>
    <lineage>
        <taxon>Archaea</taxon>
        <taxon>Thermoproteota</taxon>
        <taxon>Thermoprotei</taxon>
        <taxon>Desulfurococcales</taxon>
        <taxon>Desulfurococcaceae</taxon>
        <taxon>Ignisphaera</taxon>
    </lineage>
</organism>
<dbReference type="CDD" id="cd01011">
    <property type="entry name" value="nicotinamidase"/>
    <property type="match status" value="1"/>
</dbReference>
<evidence type="ECO:0000256" key="7">
    <source>
        <dbReference type="ARBA" id="ARBA00043224"/>
    </source>
</evidence>
<dbReference type="Proteomes" id="UP000605805">
    <property type="component" value="Unassembled WGS sequence"/>
</dbReference>
<keyword evidence="3" id="KW-0479">Metal-binding</keyword>
<proteinExistence type="inferred from homology"/>
<keyword evidence="4" id="KW-0378">Hydrolase</keyword>
<dbReference type="InterPro" id="IPR036380">
    <property type="entry name" value="Isochorismatase-like_sf"/>
</dbReference>
<dbReference type="Gene3D" id="3.40.50.850">
    <property type="entry name" value="Isochorismatase-like"/>
    <property type="match status" value="1"/>
</dbReference>
<dbReference type="AlphaFoldDB" id="A0A832YYB0"/>
<dbReference type="InterPro" id="IPR000868">
    <property type="entry name" value="Isochorismatase-like_dom"/>
</dbReference>
<dbReference type="EMBL" id="DQTV01000037">
    <property type="protein sequence ID" value="HIP56787.1"/>
    <property type="molecule type" value="Genomic_DNA"/>
</dbReference>
<feature type="domain" description="Isochorismatase-like" evidence="8">
    <location>
        <begin position="11"/>
        <end position="190"/>
    </location>
</feature>
<keyword evidence="2" id="KW-0662">Pyridine nucleotide biosynthesis</keyword>
<evidence type="ECO:0000256" key="2">
    <source>
        <dbReference type="ARBA" id="ARBA00022642"/>
    </source>
</evidence>